<evidence type="ECO:0000313" key="3">
    <source>
        <dbReference type="Proteomes" id="UP001195483"/>
    </source>
</evidence>
<keyword evidence="1" id="KW-1133">Transmembrane helix</keyword>
<reference evidence="2" key="2">
    <citation type="journal article" date="2021" name="Genome Biol. Evol.">
        <title>Developing a high-quality reference genome for a parasitic bivalve with doubly uniparental inheritance (Bivalvia: Unionida).</title>
        <authorList>
            <person name="Smith C.H."/>
        </authorList>
    </citation>
    <scope>NUCLEOTIDE SEQUENCE</scope>
    <source>
        <strain evidence="2">CHS0354</strain>
        <tissue evidence="2">Mantle</tissue>
    </source>
</reference>
<dbReference type="PANTHER" id="PTHR33444:SF2">
    <property type="entry name" value="MARVEL DOMAIN-CONTAINING PROTEIN"/>
    <property type="match status" value="1"/>
</dbReference>
<dbReference type="InterPro" id="IPR040350">
    <property type="entry name" value="TMEM272"/>
</dbReference>
<proteinExistence type="predicted"/>
<feature type="transmembrane region" description="Helical" evidence="1">
    <location>
        <begin position="53"/>
        <end position="72"/>
    </location>
</feature>
<dbReference type="AlphaFoldDB" id="A0AAE0S871"/>
<sequence>MGSGKGIKDGCSLCGTATFCCCCLLIAIALMTLGIAKIVMGAIHLHDCDVERMIPIFLIVSGCTPVLFGCLAKQGDEENREKITCAHVIGFIGLLFSIAWLIAGSVWVFPNWRKLHDNPCKPDDKSCMPCNTDLMTFAAAVTIIDWVFMGLFFISFFCICFRACCKS</sequence>
<gene>
    <name evidence="2" type="ORF">CHS0354_030429</name>
</gene>
<keyword evidence="3" id="KW-1185">Reference proteome</keyword>
<protein>
    <recommendedName>
        <fullName evidence="4">Transmembrane protein</fullName>
    </recommendedName>
</protein>
<evidence type="ECO:0000313" key="2">
    <source>
        <dbReference type="EMBL" id="KAK3587242.1"/>
    </source>
</evidence>
<feature type="transmembrane region" description="Helical" evidence="1">
    <location>
        <begin position="12"/>
        <end position="33"/>
    </location>
</feature>
<dbReference type="PANTHER" id="PTHR33444">
    <property type="entry name" value="SI:DKEY-19B23.12-RELATED"/>
    <property type="match status" value="1"/>
</dbReference>
<evidence type="ECO:0008006" key="4">
    <source>
        <dbReference type="Google" id="ProtNLM"/>
    </source>
</evidence>
<keyword evidence="1" id="KW-0472">Membrane</keyword>
<feature type="transmembrane region" description="Helical" evidence="1">
    <location>
        <begin position="134"/>
        <end position="161"/>
    </location>
</feature>
<reference evidence="2" key="3">
    <citation type="submission" date="2023-05" db="EMBL/GenBank/DDBJ databases">
        <authorList>
            <person name="Smith C.H."/>
        </authorList>
    </citation>
    <scope>NUCLEOTIDE SEQUENCE</scope>
    <source>
        <strain evidence="2">CHS0354</strain>
        <tissue evidence="2">Mantle</tissue>
    </source>
</reference>
<feature type="transmembrane region" description="Helical" evidence="1">
    <location>
        <begin position="84"/>
        <end position="109"/>
    </location>
</feature>
<reference evidence="2" key="1">
    <citation type="journal article" date="2021" name="Genome Biol. Evol.">
        <title>A High-Quality Reference Genome for a Parasitic Bivalve with Doubly Uniparental Inheritance (Bivalvia: Unionida).</title>
        <authorList>
            <person name="Smith C.H."/>
        </authorList>
    </citation>
    <scope>NUCLEOTIDE SEQUENCE</scope>
    <source>
        <strain evidence="2">CHS0354</strain>
    </source>
</reference>
<name>A0AAE0S871_9BIVA</name>
<evidence type="ECO:0000256" key="1">
    <source>
        <dbReference type="SAM" id="Phobius"/>
    </source>
</evidence>
<keyword evidence="1" id="KW-0812">Transmembrane</keyword>
<accession>A0AAE0S871</accession>
<dbReference type="EMBL" id="JAEAOA010001810">
    <property type="protein sequence ID" value="KAK3587242.1"/>
    <property type="molecule type" value="Genomic_DNA"/>
</dbReference>
<organism evidence="2 3">
    <name type="scientific">Potamilus streckersoni</name>
    <dbReference type="NCBI Taxonomy" id="2493646"/>
    <lineage>
        <taxon>Eukaryota</taxon>
        <taxon>Metazoa</taxon>
        <taxon>Spiralia</taxon>
        <taxon>Lophotrochozoa</taxon>
        <taxon>Mollusca</taxon>
        <taxon>Bivalvia</taxon>
        <taxon>Autobranchia</taxon>
        <taxon>Heteroconchia</taxon>
        <taxon>Palaeoheterodonta</taxon>
        <taxon>Unionida</taxon>
        <taxon>Unionoidea</taxon>
        <taxon>Unionidae</taxon>
        <taxon>Ambleminae</taxon>
        <taxon>Lampsilini</taxon>
        <taxon>Potamilus</taxon>
    </lineage>
</organism>
<comment type="caution">
    <text evidence="2">The sequence shown here is derived from an EMBL/GenBank/DDBJ whole genome shotgun (WGS) entry which is preliminary data.</text>
</comment>
<dbReference type="Proteomes" id="UP001195483">
    <property type="component" value="Unassembled WGS sequence"/>
</dbReference>